<sequence length="42" mass="4619">MVGITIGFSTVNLDPGMVRRHNQAALSSMYMQDRISTGHVKV</sequence>
<accession>A0A564MHF8</accession>
<evidence type="ECO:0000313" key="2">
    <source>
        <dbReference type="Proteomes" id="UP000318370"/>
    </source>
</evidence>
<organism evidence="1 2">
    <name type="scientific">Klebsiella spallanzanii</name>
    <dbReference type="NCBI Taxonomy" id="2587528"/>
    <lineage>
        <taxon>Bacteria</taxon>
        <taxon>Pseudomonadati</taxon>
        <taxon>Pseudomonadota</taxon>
        <taxon>Gammaproteobacteria</taxon>
        <taxon>Enterobacterales</taxon>
        <taxon>Enterobacteriaceae</taxon>
        <taxon>Klebsiella/Raoultella group</taxon>
        <taxon>Klebsiella</taxon>
    </lineage>
</organism>
<dbReference type="AlphaFoldDB" id="A0A564MHF8"/>
<proteinExistence type="predicted"/>
<dbReference type="RefSeq" id="WP_260632064.1">
    <property type="nucleotide sequence ID" value="NZ_CABGHF010000029.1"/>
</dbReference>
<dbReference type="EMBL" id="CABGHF010000029">
    <property type="protein sequence ID" value="VUS93220.1"/>
    <property type="molecule type" value="Genomic_DNA"/>
</dbReference>
<protein>
    <submittedName>
        <fullName evidence="1">Uncharacterized protein</fullName>
    </submittedName>
</protein>
<dbReference type="Proteomes" id="UP000318370">
    <property type="component" value="Unassembled WGS sequence"/>
</dbReference>
<evidence type="ECO:0000313" key="1">
    <source>
        <dbReference type="EMBL" id="VUS93220.1"/>
    </source>
</evidence>
<reference evidence="1 2" key="1">
    <citation type="submission" date="2019-07" db="EMBL/GenBank/DDBJ databases">
        <authorList>
            <person name="Brisse S."/>
            <person name="Rodrigues C."/>
            <person name="Thorpe H."/>
        </authorList>
    </citation>
    <scope>NUCLEOTIDE SEQUENCE [LARGE SCALE GENOMIC DNA]</scope>
    <source>
        <strain evidence="1">SB6408</strain>
    </source>
</reference>
<gene>
    <name evidence="1" type="ORF">SB6408_05817</name>
</gene>
<name>A0A564MHF8_9ENTR</name>